<name>M1MWP4_9CLOT</name>
<reference evidence="2 3" key="1">
    <citation type="submission" date="2013-02" db="EMBL/GenBank/DDBJ databases">
        <title>Genome sequence of Clostridium saccharoperbutylacetonicum N1-4(HMT).</title>
        <authorList>
            <person name="Poehlein A."/>
            <person name="Daniel R."/>
        </authorList>
    </citation>
    <scope>NUCLEOTIDE SEQUENCE [LARGE SCALE GENOMIC DNA]</scope>
    <source>
        <strain evidence="3">N1-4(HMT)</strain>
    </source>
</reference>
<feature type="transmembrane region" description="Helical" evidence="1">
    <location>
        <begin position="83"/>
        <end position="105"/>
    </location>
</feature>
<dbReference type="RefSeq" id="WP_015395314.1">
    <property type="nucleotide sequence ID" value="NC_020291.1"/>
</dbReference>
<dbReference type="AlphaFoldDB" id="M1MWP4"/>
<dbReference type="InterPro" id="IPR021529">
    <property type="entry name" value="DUF2798"/>
</dbReference>
<evidence type="ECO:0000313" key="2">
    <source>
        <dbReference type="EMBL" id="AGF59006.1"/>
    </source>
</evidence>
<evidence type="ECO:0000313" key="3">
    <source>
        <dbReference type="Proteomes" id="UP000011728"/>
    </source>
</evidence>
<evidence type="ECO:0000256" key="1">
    <source>
        <dbReference type="SAM" id="Phobius"/>
    </source>
</evidence>
<keyword evidence="3" id="KW-1185">Reference proteome</keyword>
<organism evidence="2 3">
    <name type="scientific">Clostridium saccharoperbutylacetonicum N1-4(HMT)</name>
    <dbReference type="NCBI Taxonomy" id="931276"/>
    <lineage>
        <taxon>Bacteria</taxon>
        <taxon>Bacillati</taxon>
        <taxon>Bacillota</taxon>
        <taxon>Clostridia</taxon>
        <taxon>Eubacteriales</taxon>
        <taxon>Clostridiaceae</taxon>
        <taxon>Clostridium</taxon>
    </lineage>
</organism>
<dbReference type="HOGENOM" id="CLU_113291_2_0_9"/>
<dbReference type="OrthoDB" id="7062363at2"/>
<dbReference type="eggNOG" id="ENOG503365C">
    <property type="taxonomic scope" value="Bacteria"/>
</dbReference>
<dbReference type="Pfam" id="PF11391">
    <property type="entry name" value="DUF2798"/>
    <property type="match status" value="2"/>
</dbReference>
<evidence type="ECO:0008006" key="4">
    <source>
        <dbReference type="Google" id="ProtNLM"/>
    </source>
</evidence>
<keyword evidence="1" id="KW-1133">Transmembrane helix</keyword>
<feature type="transmembrane region" description="Helical" evidence="1">
    <location>
        <begin position="38"/>
        <end position="62"/>
    </location>
</feature>
<sequence length="154" mass="17132">MGKNKKENFIFTLICCALMVLGMDLYNGILSNGFNSNLFIGILIPYVPIFCIALILDWFLVGKLAKSIVAKIVNENDPLIKKVLLISFFMVCGMCFCMSLIVSILHMTTPSQFPAQFIKTLGMNFICALPLQLLIVGPIARGIFFKMYPPIVNA</sequence>
<feature type="transmembrane region" description="Helical" evidence="1">
    <location>
        <begin position="9"/>
        <end position="26"/>
    </location>
</feature>
<accession>M1MWP4</accession>
<proteinExistence type="predicted"/>
<dbReference type="Proteomes" id="UP000011728">
    <property type="component" value="Chromosome"/>
</dbReference>
<keyword evidence="1" id="KW-0812">Transmembrane</keyword>
<protein>
    <recommendedName>
        <fullName evidence="4">DUF2798 domain-containing protein</fullName>
    </recommendedName>
</protein>
<dbReference type="PATRIC" id="fig|931276.5.peg.5317"/>
<dbReference type="KEGG" id="csr:Cspa_c52610"/>
<gene>
    <name evidence="2" type="ORF">Cspa_c52610</name>
</gene>
<feature type="transmembrane region" description="Helical" evidence="1">
    <location>
        <begin position="117"/>
        <end position="140"/>
    </location>
</feature>
<dbReference type="EMBL" id="CP004121">
    <property type="protein sequence ID" value="AGF59006.1"/>
    <property type="molecule type" value="Genomic_DNA"/>
</dbReference>
<keyword evidence="1" id="KW-0472">Membrane</keyword>